<dbReference type="AlphaFoldDB" id="A0A9X9Q8W4"/>
<name>A0A9X9Q8W4_GULGU</name>
<evidence type="ECO:0000313" key="1">
    <source>
        <dbReference type="EMBL" id="VCX39734.1"/>
    </source>
</evidence>
<proteinExistence type="predicted"/>
<accession>A0A9X9Q8W4</accession>
<dbReference type="Proteomes" id="UP000269945">
    <property type="component" value="Unassembled WGS sequence"/>
</dbReference>
<gene>
    <name evidence="1" type="ORF">BN2614_LOCUS2</name>
</gene>
<reference evidence="1 2" key="1">
    <citation type="submission" date="2018-10" db="EMBL/GenBank/DDBJ databases">
        <authorList>
            <person name="Ekblom R."/>
            <person name="Jareborg N."/>
        </authorList>
    </citation>
    <scope>NUCLEOTIDE SEQUENCE [LARGE SCALE GENOMIC DNA]</scope>
    <source>
        <tissue evidence="1">Muscle</tissue>
    </source>
</reference>
<evidence type="ECO:0000313" key="2">
    <source>
        <dbReference type="Proteomes" id="UP000269945"/>
    </source>
</evidence>
<keyword evidence="2" id="KW-1185">Reference proteome</keyword>
<dbReference type="EMBL" id="CYRY02044683">
    <property type="protein sequence ID" value="VCX39734.1"/>
    <property type="molecule type" value="Genomic_DNA"/>
</dbReference>
<comment type="caution">
    <text evidence="1">The sequence shown here is derived from an EMBL/GenBank/DDBJ whole genome shotgun (WGS) entry which is preliminary data.</text>
</comment>
<protein>
    <submittedName>
        <fullName evidence="1">Uncharacterized protein</fullName>
    </submittedName>
</protein>
<sequence>MQSPNSYFLGGCEVSRMLQNQYHLWPCTNSTLVCWLLHCPLPVYRRKSKAYRWMLLQMEAELKSPLRN</sequence>
<organism evidence="1 2">
    <name type="scientific">Gulo gulo</name>
    <name type="common">Wolverine</name>
    <name type="synonym">Gluton</name>
    <dbReference type="NCBI Taxonomy" id="48420"/>
    <lineage>
        <taxon>Eukaryota</taxon>
        <taxon>Metazoa</taxon>
        <taxon>Chordata</taxon>
        <taxon>Craniata</taxon>
        <taxon>Vertebrata</taxon>
        <taxon>Euteleostomi</taxon>
        <taxon>Mammalia</taxon>
        <taxon>Eutheria</taxon>
        <taxon>Laurasiatheria</taxon>
        <taxon>Carnivora</taxon>
        <taxon>Caniformia</taxon>
        <taxon>Musteloidea</taxon>
        <taxon>Mustelidae</taxon>
        <taxon>Guloninae</taxon>
        <taxon>Gulo</taxon>
    </lineage>
</organism>